<dbReference type="NCBIfam" id="NF008221">
    <property type="entry name" value="PRK10992.1"/>
    <property type="match status" value="1"/>
</dbReference>
<evidence type="ECO:0000313" key="7">
    <source>
        <dbReference type="Proteomes" id="UP000010290"/>
    </source>
</evidence>
<dbReference type="PANTHER" id="PTHR36438">
    <property type="entry name" value="IRON-SULFUR CLUSTER REPAIR PROTEIN YTFE"/>
    <property type="match status" value="1"/>
</dbReference>
<accession>K8W6R0</accession>
<dbReference type="EMBL" id="AKKN01000014">
    <property type="protein sequence ID" value="EKT53152.1"/>
    <property type="molecule type" value="Genomic_DNA"/>
</dbReference>
<proteinExistence type="predicted"/>
<comment type="subcellular location">
    <subcellularLocation>
        <location evidence="1">Cytoplasm</location>
    </subcellularLocation>
</comment>
<dbReference type="PANTHER" id="PTHR36438:SF1">
    <property type="entry name" value="IRON-SULFUR CLUSTER REPAIR PROTEIN YTFE"/>
    <property type="match status" value="1"/>
</dbReference>
<gene>
    <name evidence="6" type="ORF">OO7_16203</name>
</gene>
<dbReference type="HOGENOM" id="CLU_076075_2_0_6"/>
<dbReference type="RefSeq" id="WP_008916967.1">
    <property type="nucleotide sequence ID" value="NZ_CM001773.1"/>
</dbReference>
<evidence type="ECO:0000256" key="3">
    <source>
        <dbReference type="ARBA" id="ARBA00022723"/>
    </source>
</evidence>
<dbReference type="AlphaFoldDB" id="K8W6R0"/>
<reference evidence="6 7" key="1">
    <citation type="journal article" date="2012" name="BMC Genomics">
        <title>Comparative genomics of bacteria in the genus Providencia isolated from wild Drosophila melanogaster.</title>
        <authorList>
            <person name="Galac M.R."/>
            <person name="Lazzaro B.P."/>
        </authorList>
    </citation>
    <scope>NUCLEOTIDE SEQUENCE [LARGE SCALE GENOMIC DNA]</scope>
    <source>
        <strain evidence="6 7">DSM 19967</strain>
    </source>
</reference>
<evidence type="ECO:0000259" key="5">
    <source>
        <dbReference type="Pfam" id="PF01814"/>
    </source>
</evidence>
<dbReference type="OrthoDB" id="9797132at2"/>
<sequence length="221" mass="24817">MSLRDQSLGQLALSISGASAIFRQYNLDYCCGGKRSLSKSAEKAGLDINEIENKLIALSEKPLEKDWRQAPLSEIIDFIIVRYHDKHRSQLPELILQAEKVERVHEAKPSVPKGLTHQLTLILDELTSHMMKEERVLFPMIKNGLGSQAGAPISVMEHEHDDAGEIVEVIKSITQNVTPPPEACTTWRVLYNGINEFIDDLMNHINLENNLLFPRALAGDK</sequence>
<dbReference type="GO" id="GO:0005737">
    <property type="term" value="C:cytoplasm"/>
    <property type="evidence" value="ECO:0007669"/>
    <property type="project" value="UniProtKB-SubCell"/>
</dbReference>
<feature type="domain" description="Hemerythrin-like" evidence="5">
    <location>
        <begin position="79"/>
        <end position="216"/>
    </location>
</feature>
<protein>
    <submittedName>
        <fullName evidence="6">Iron-sulfur cluster repair di-iron protein</fullName>
    </submittedName>
</protein>
<dbReference type="GO" id="GO:0046872">
    <property type="term" value="F:metal ion binding"/>
    <property type="evidence" value="ECO:0007669"/>
    <property type="project" value="UniProtKB-KW"/>
</dbReference>
<dbReference type="PATRIC" id="fig|1141660.3.peg.3242"/>
<comment type="caution">
    <text evidence="6">The sequence shown here is derived from an EMBL/GenBank/DDBJ whole genome shotgun (WGS) entry which is preliminary data.</text>
</comment>
<dbReference type="InterPro" id="IPR012312">
    <property type="entry name" value="Hemerythrin-like"/>
</dbReference>
<keyword evidence="4" id="KW-0408">Iron</keyword>
<dbReference type="Pfam" id="PF04405">
    <property type="entry name" value="ScdA_N"/>
    <property type="match status" value="1"/>
</dbReference>
<evidence type="ECO:0000256" key="2">
    <source>
        <dbReference type="ARBA" id="ARBA00022490"/>
    </source>
</evidence>
<dbReference type="Gene3D" id="1.20.120.520">
    <property type="entry name" value="nmb1532 protein domain like"/>
    <property type="match status" value="1"/>
</dbReference>
<keyword evidence="7" id="KW-1185">Reference proteome</keyword>
<name>K8W6R0_9GAMM</name>
<keyword evidence="2" id="KW-0963">Cytoplasm</keyword>
<keyword evidence="3" id="KW-0479">Metal-binding</keyword>
<evidence type="ECO:0000256" key="1">
    <source>
        <dbReference type="ARBA" id="ARBA00004496"/>
    </source>
</evidence>
<dbReference type="Pfam" id="PF01814">
    <property type="entry name" value="Hemerythrin"/>
    <property type="match status" value="1"/>
</dbReference>
<evidence type="ECO:0000313" key="6">
    <source>
        <dbReference type="EMBL" id="EKT53152.1"/>
    </source>
</evidence>
<dbReference type="NCBIfam" id="TIGR03652">
    <property type="entry name" value="FeS_repair_RIC"/>
    <property type="match status" value="1"/>
</dbReference>
<dbReference type="InterPro" id="IPR019903">
    <property type="entry name" value="RIC_family"/>
</dbReference>
<organism evidence="6 7">
    <name type="scientific">Providencia sneebia DSM 19967</name>
    <dbReference type="NCBI Taxonomy" id="1141660"/>
    <lineage>
        <taxon>Bacteria</taxon>
        <taxon>Pseudomonadati</taxon>
        <taxon>Pseudomonadota</taxon>
        <taxon>Gammaproteobacteria</taxon>
        <taxon>Enterobacterales</taxon>
        <taxon>Morganellaceae</taxon>
        <taxon>Providencia</taxon>
    </lineage>
</organism>
<evidence type="ECO:0000256" key="4">
    <source>
        <dbReference type="ARBA" id="ARBA00023004"/>
    </source>
</evidence>
<dbReference type="Proteomes" id="UP000010290">
    <property type="component" value="Chromosome"/>
</dbReference>